<proteinExistence type="predicted"/>
<gene>
    <name evidence="1" type="ORF">MQE35_06060</name>
</gene>
<dbReference type="Pfam" id="PF18939">
    <property type="entry name" value="DUF5686"/>
    <property type="match status" value="1"/>
</dbReference>
<dbReference type="SUPFAM" id="SSF49464">
    <property type="entry name" value="Carboxypeptidase regulatory domain-like"/>
    <property type="match status" value="1"/>
</dbReference>
<organism evidence="1 2">
    <name type="scientific">Abyssalbus ytuae</name>
    <dbReference type="NCBI Taxonomy" id="2926907"/>
    <lineage>
        <taxon>Bacteria</taxon>
        <taxon>Pseudomonadati</taxon>
        <taxon>Bacteroidota</taxon>
        <taxon>Flavobacteriia</taxon>
        <taxon>Flavobacteriales</taxon>
        <taxon>Flavobacteriaceae</taxon>
        <taxon>Abyssalbus</taxon>
    </lineage>
</organism>
<dbReference type="Pfam" id="PF13715">
    <property type="entry name" value="CarbopepD_reg_2"/>
    <property type="match status" value="1"/>
</dbReference>
<protein>
    <submittedName>
        <fullName evidence="1">DUF5686 family protein</fullName>
    </submittedName>
</protein>
<dbReference type="RefSeq" id="WP_255845474.1">
    <property type="nucleotide sequence ID" value="NZ_CP094358.1"/>
</dbReference>
<dbReference type="EMBL" id="CP094358">
    <property type="protein sequence ID" value="UOB18857.1"/>
    <property type="molecule type" value="Genomic_DNA"/>
</dbReference>
<keyword evidence="2" id="KW-1185">Reference proteome</keyword>
<dbReference type="KEGG" id="fbm:MQE35_06060"/>
<dbReference type="Gene3D" id="2.60.40.1120">
    <property type="entry name" value="Carboxypeptidase-like, regulatory domain"/>
    <property type="match status" value="1"/>
</dbReference>
<dbReference type="InterPro" id="IPR043741">
    <property type="entry name" value="DUF5686"/>
</dbReference>
<evidence type="ECO:0000313" key="2">
    <source>
        <dbReference type="Proteomes" id="UP000831290"/>
    </source>
</evidence>
<name>A0A9E6ZN06_9FLAO</name>
<evidence type="ECO:0000313" key="1">
    <source>
        <dbReference type="EMBL" id="UOB18857.1"/>
    </source>
</evidence>
<dbReference type="AlphaFoldDB" id="A0A9E6ZN06"/>
<accession>A0A9E6ZN06</accession>
<sequence length="830" mass="96112">MKKLFYLIIFLNYCFLWSQTKVSGIVVDESENPIPFANVYFKDSTEGTITNDDGRFYLESDQTYDILIISSLGYTGQELELKKGANYDLKVILVEGELLDEVVVYRGKQSKKNNPAVEILKKIWARKRQNGIRKFDQYQYDKYEKVEFDLNTIDSALMESKLFKGMEFVFEQVDTSRVTGKTYLPIFINEAVYKVYGDNKLKKEKEDLIGNKNSGFSSNQSIISFIQDLYSDYDIYNNYLRFFDKSFVSPLSKTGIDTYNYVLADSTFIDNKWCYNIIYYPRRKNELTFKGDFWVNDTTFAIKEINLQVTKSANINWVKEIYIEQEFEVLNDSVFLLERDYMMSDFSLNKKEESKGIYGKRTTVYDNYEFDIEKGSSFYEVEVDPFNPVIYDRSDEFWSHHRLEDLNKDERGIYTMLDTLKTVPKFKRLYNIGSILASGYIEIDKWNIDYGPIFSTFGMNEAEGLRIRGGGRTYFGPNDMWRIEGYGAYGFKDSKFKYGISGKWLLDRKIRLKVSAGNRRDVEQIGVSLTATNDVLGRSFASSALFTAGANDKLTNINLTTAGIEFEPYKNLKFGMGGSFRTLRSALPDVFSLSYLDAESSTGIASETKQFEMNMSLKYTPGRKTIGYGVERKDVNDDYSILFLNYSAGLKDVLESDFDYEKVQLFFRKPWQVGGFGRLFTTVELGKTFGEVPLSLLSVVPGNQTYFSIFNTFPNLDFYEFVTDTYASVHLEHNFNGRLFSRVPWLRKFNLREIVGLRGVWGELSDENILLNQPANIPLIAPDDRIYWEYSFGIGNIFKVFRIDFNFRGNYLDLPGARRFSVTGAFGFYF</sequence>
<reference evidence="1" key="1">
    <citation type="submission" date="2022-03" db="EMBL/GenBank/DDBJ databases">
        <title>Description of Abyssus ytuae gen. nov., sp. nov., a novel member of the family Flavobacteriaceae isolated from the sediment of Mariana Trench.</title>
        <authorList>
            <person name="Zhang J."/>
            <person name="Xu X."/>
        </authorList>
    </citation>
    <scope>NUCLEOTIDE SEQUENCE</scope>
    <source>
        <strain evidence="1">MT3330</strain>
    </source>
</reference>
<dbReference type="Proteomes" id="UP000831290">
    <property type="component" value="Chromosome"/>
</dbReference>
<dbReference type="InterPro" id="IPR008969">
    <property type="entry name" value="CarboxyPept-like_regulatory"/>
</dbReference>